<dbReference type="PANTHER" id="PTHR10543">
    <property type="entry name" value="BETA-CAROTENE DIOXYGENASE"/>
    <property type="match status" value="1"/>
</dbReference>
<evidence type="ECO:0000256" key="19">
    <source>
        <dbReference type="ARBA" id="ARBA00048862"/>
    </source>
</evidence>
<evidence type="ECO:0000256" key="20">
    <source>
        <dbReference type="ARBA" id="ARBA00049156"/>
    </source>
</evidence>
<dbReference type="Pfam" id="PF15219">
    <property type="entry name" value="TEX12"/>
    <property type="match status" value="1"/>
</dbReference>
<evidence type="ECO:0000256" key="23">
    <source>
        <dbReference type="PIRSR" id="PIRSR604294-1"/>
    </source>
</evidence>
<comment type="catalytic activity">
    <reaction evidence="10">
        <text>(3R,6R)-3-hydroxy-10'-apo-alpha-carotenal + O2 = (3R,6R)-hydroxy-alpha-ionone + 4,9-dimethyldodeca-2,4,6,8,10-pentaenedial</text>
        <dbReference type="Rhea" id="RHEA:68436"/>
        <dbReference type="ChEBI" id="CHEBI:15379"/>
        <dbReference type="ChEBI" id="CHEBI:53171"/>
        <dbReference type="ChEBI" id="CHEBI:177903"/>
        <dbReference type="ChEBI" id="CHEBI:177904"/>
    </reaction>
    <physiologicalReaction direction="left-to-right" evidence="10">
        <dbReference type="Rhea" id="RHEA:68437"/>
    </physiologicalReaction>
</comment>
<evidence type="ECO:0000256" key="3">
    <source>
        <dbReference type="ARBA" id="ARBA00022723"/>
    </source>
</evidence>
<evidence type="ECO:0000256" key="2">
    <source>
        <dbReference type="ARBA" id="ARBA00006787"/>
    </source>
</evidence>
<dbReference type="GeneID" id="101670802"/>
<dbReference type="GO" id="GO:0010436">
    <property type="term" value="F:carotenoid dioxygenase activity"/>
    <property type="evidence" value="ECO:0007669"/>
    <property type="project" value="TreeGrafter"/>
</dbReference>
<keyword evidence="5" id="KW-0560">Oxidoreductase</keyword>
<evidence type="ECO:0000256" key="1">
    <source>
        <dbReference type="ARBA" id="ARBA00004173"/>
    </source>
</evidence>
<evidence type="ECO:0000256" key="24">
    <source>
        <dbReference type="RuleBase" id="RU003799"/>
    </source>
</evidence>
<evidence type="ECO:0000256" key="4">
    <source>
        <dbReference type="ARBA" id="ARBA00022964"/>
    </source>
</evidence>
<evidence type="ECO:0000256" key="10">
    <source>
        <dbReference type="ARBA" id="ARBA00036274"/>
    </source>
</evidence>
<evidence type="ECO:0000256" key="21">
    <source>
        <dbReference type="ARBA" id="ARBA00049190"/>
    </source>
</evidence>
<dbReference type="Proteomes" id="UP000000715">
    <property type="component" value="Unplaced"/>
</dbReference>
<evidence type="ECO:0000256" key="8">
    <source>
        <dbReference type="ARBA" id="ARBA00023128"/>
    </source>
</evidence>
<organism evidence="26 27">
    <name type="scientific">Mustela putorius furo</name>
    <name type="common">European domestic ferret</name>
    <name type="synonym">Mustela furo</name>
    <dbReference type="NCBI Taxonomy" id="9669"/>
    <lineage>
        <taxon>Eukaryota</taxon>
        <taxon>Metazoa</taxon>
        <taxon>Chordata</taxon>
        <taxon>Craniata</taxon>
        <taxon>Vertebrata</taxon>
        <taxon>Euteleostomi</taxon>
        <taxon>Mammalia</taxon>
        <taxon>Eutheria</taxon>
        <taxon>Laurasiatheria</taxon>
        <taxon>Carnivora</taxon>
        <taxon>Caniformia</taxon>
        <taxon>Musteloidea</taxon>
        <taxon>Mustelidae</taxon>
        <taxon>Mustelinae</taxon>
        <taxon>Mustela</taxon>
    </lineage>
</organism>
<feature type="compositionally biased region" description="Basic and acidic residues" evidence="25">
    <location>
        <begin position="97"/>
        <end position="106"/>
    </location>
</feature>
<evidence type="ECO:0000256" key="14">
    <source>
        <dbReference type="ARBA" id="ARBA00047577"/>
    </source>
</evidence>
<evidence type="ECO:0000256" key="18">
    <source>
        <dbReference type="ARBA" id="ARBA00048381"/>
    </source>
</evidence>
<dbReference type="InterPro" id="IPR004294">
    <property type="entry name" value="Carotenoid_Oase"/>
</dbReference>
<evidence type="ECO:0000256" key="9">
    <source>
        <dbReference type="ARBA" id="ARBA00035797"/>
    </source>
</evidence>
<evidence type="ECO:0000256" key="17">
    <source>
        <dbReference type="ARBA" id="ARBA00048043"/>
    </source>
</evidence>
<dbReference type="GO" id="GO:0046872">
    <property type="term" value="F:metal ion binding"/>
    <property type="evidence" value="ECO:0007669"/>
    <property type="project" value="UniProtKB-KW"/>
</dbReference>
<comment type="cofactor">
    <cofactor evidence="23">
        <name>Fe(2+)</name>
        <dbReference type="ChEBI" id="CHEBI:29033"/>
    </cofactor>
    <text evidence="23">Binds 1 Fe(2+) ion per subunit.</text>
</comment>
<feature type="binding site" evidence="23">
    <location>
        <position position="396"/>
    </location>
    <ligand>
        <name>Fe cation</name>
        <dbReference type="ChEBI" id="CHEBI:24875"/>
        <note>catalytic</note>
    </ligand>
</feature>
<dbReference type="PANTHER" id="PTHR10543:SF122">
    <property type="entry name" value="CAROTENOID-CLEAVING DIOXYGENASE, MITOCHONDRIAL"/>
    <property type="match status" value="1"/>
</dbReference>
<feature type="compositionally biased region" description="Low complexity" evidence="25">
    <location>
        <begin position="112"/>
        <end position="122"/>
    </location>
</feature>
<dbReference type="GO" id="GO:0005739">
    <property type="term" value="C:mitochondrion"/>
    <property type="evidence" value="ECO:0007669"/>
    <property type="project" value="UniProtKB-SubCell"/>
</dbReference>
<keyword evidence="4" id="KW-0223">Dioxygenase</keyword>
<comment type="function">
    <text evidence="13">Broad specificity mitochondrial dioxygenase that mediates the asymmetric oxidative cleavage of carotenoids. Cleaves carotenes (pure hydrocarbon carotenoids) such as all-trans-beta-carotene and lycopene as well as xanthophylls (oxygenated carotenoids) such as zeaxanthin, lutein and beta-cryptoxanthin at both the 9,10 and the 9',10' carbon-carbon double bond. Through its function in carotenoids metabolism regulates oxidative stress and the production of important signaling molecules.</text>
</comment>
<feature type="binding site" evidence="23">
    <location>
        <position position="336"/>
    </location>
    <ligand>
        <name>Fe cation</name>
        <dbReference type="ChEBI" id="CHEBI:24875"/>
        <note>catalytic</note>
    </ligand>
</feature>
<comment type="catalytic activity">
    <reaction evidence="15">
        <text>5-cis-lycopene + O2 = 5-cis-10'-apo-lycopenal + (3E,5E)-6,10-dimethylundeca-3,5,9-trien-2-one</text>
        <dbReference type="Rhea" id="RHEA:68444"/>
        <dbReference type="ChEBI" id="CHEBI:15379"/>
        <dbReference type="ChEBI" id="CHEBI:67207"/>
        <dbReference type="ChEBI" id="CHEBI:177905"/>
        <dbReference type="ChEBI" id="CHEBI:177906"/>
    </reaction>
    <physiologicalReaction direction="left-to-right" evidence="15">
        <dbReference type="Rhea" id="RHEA:68445"/>
    </physiologicalReaction>
</comment>
<accession>A0A8U0S185</accession>
<comment type="catalytic activity">
    <reaction evidence="20">
        <text>all-trans-beta-carotene + O2 = beta-ionone + all-trans-10'-apo-beta-carotenal</text>
        <dbReference type="Rhea" id="RHEA:26389"/>
        <dbReference type="ChEBI" id="CHEBI:15379"/>
        <dbReference type="ChEBI" id="CHEBI:17579"/>
        <dbReference type="ChEBI" id="CHEBI:32325"/>
        <dbReference type="ChEBI" id="CHEBI:53153"/>
        <dbReference type="EC" id="1.13.11.71"/>
    </reaction>
    <physiologicalReaction direction="left-to-right" evidence="20">
        <dbReference type="Rhea" id="RHEA:26390"/>
    </physiologicalReaction>
</comment>
<evidence type="ECO:0000256" key="13">
    <source>
        <dbReference type="ARBA" id="ARBA00045336"/>
    </source>
</evidence>
<comment type="catalytic activity">
    <reaction evidence="16">
        <text>lutein + O2 = (3R,6R)-hydroxy-alpha-ionone + (3R)-3-hydroxy-10'-apo-beta-carotenal</text>
        <dbReference type="Rhea" id="RHEA:68428"/>
        <dbReference type="ChEBI" id="CHEBI:15379"/>
        <dbReference type="ChEBI" id="CHEBI:28838"/>
        <dbReference type="ChEBI" id="CHEBI:177902"/>
        <dbReference type="ChEBI" id="CHEBI:177904"/>
    </reaction>
    <physiologicalReaction direction="left-to-right" evidence="16">
        <dbReference type="Rhea" id="RHEA:68429"/>
    </physiologicalReaction>
</comment>
<dbReference type="OrthoDB" id="407010at2759"/>
<feature type="compositionally biased region" description="Polar residues" evidence="25">
    <location>
        <begin position="1"/>
        <end position="10"/>
    </location>
</feature>
<keyword evidence="7" id="KW-0443">Lipid metabolism</keyword>
<keyword evidence="6 23" id="KW-0408">Iron</keyword>
<dbReference type="AlphaFoldDB" id="A0A8U0S185"/>
<evidence type="ECO:0000313" key="27">
    <source>
        <dbReference type="RefSeq" id="XP_044933406.1"/>
    </source>
</evidence>
<dbReference type="GO" id="GO:0016121">
    <property type="term" value="P:carotene catabolic process"/>
    <property type="evidence" value="ECO:0007669"/>
    <property type="project" value="TreeGrafter"/>
</dbReference>
<evidence type="ECO:0000256" key="6">
    <source>
        <dbReference type="ARBA" id="ARBA00023004"/>
    </source>
</evidence>
<protein>
    <recommendedName>
        <fullName evidence="12">Carotenoid-cleaving dioxygenase, mitochondrial</fullName>
        <ecNumber evidence="11">1.13.11.71</ecNumber>
    </recommendedName>
</protein>
<dbReference type="RefSeq" id="XP_044933406.1">
    <property type="nucleotide sequence ID" value="XM_045077471.1"/>
</dbReference>
<comment type="subcellular location">
    <subcellularLocation>
        <location evidence="1">Mitochondrion</location>
    </subcellularLocation>
</comment>
<comment type="catalytic activity">
    <reaction evidence="18">
        <text>all-trans-zeaxanthin + 2 O2 = 4,9-dimethyldodeca-2,4,6,8,10-pentaenedial + 2 (3R)-hydroxy-beta-ionone</text>
        <dbReference type="Rhea" id="RHEA:26393"/>
        <dbReference type="ChEBI" id="CHEBI:15379"/>
        <dbReference type="ChEBI" id="CHEBI:27547"/>
        <dbReference type="ChEBI" id="CHEBI:53171"/>
        <dbReference type="ChEBI" id="CHEBI:53173"/>
    </reaction>
    <physiologicalReaction direction="left-to-right" evidence="18">
        <dbReference type="Rhea" id="RHEA:26394"/>
    </physiologicalReaction>
</comment>
<reference evidence="27" key="1">
    <citation type="submission" date="2025-08" db="UniProtKB">
        <authorList>
            <consortium name="RefSeq"/>
        </authorList>
    </citation>
    <scope>IDENTIFICATION</scope>
    <source>
        <tissue evidence="27">Brain</tissue>
    </source>
</reference>
<dbReference type="InterPro" id="IPR029193">
    <property type="entry name" value="TEX12"/>
</dbReference>
<comment type="catalytic activity">
    <reaction evidence="9">
        <text>all-trans-zeaxanthin + O2 = (3R)-3-hydroxy-10'-apo-beta-carotenal + (3R)-hydroxy-beta-ionone</text>
        <dbReference type="Rhea" id="RHEA:68104"/>
        <dbReference type="ChEBI" id="CHEBI:15379"/>
        <dbReference type="ChEBI" id="CHEBI:27547"/>
        <dbReference type="ChEBI" id="CHEBI:53173"/>
        <dbReference type="ChEBI" id="CHEBI:177902"/>
    </reaction>
    <physiologicalReaction direction="left-to-right" evidence="9">
        <dbReference type="Rhea" id="RHEA:68105"/>
    </physiologicalReaction>
</comment>
<evidence type="ECO:0000256" key="11">
    <source>
        <dbReference type="ARBA" id="ARBA00038847"/>
    </source>
</evidence>
<evidence type="ECO:0000313" key="26">
    <source>
        <dbReference type="Proteomes" id="UP000000715"/>
    </source>
</evidence>
<comment type="catalytic activity">
    <reaction evidence="17">
        <text>all-trans-10'-apo-beta-carotenal + O2 = beta-ionone + 4,9-dimethyldodeca-2,4,6,8,10-pentaenedial</text>
        <dbReference type="Rhea" id="RHEA:68452"/>
        <dbReference type="ChEBI" id="CHEBI:15379"/>
        <dbReference type="ChEBI" id="CHEBI:32325"/>
        <dbReference type="ChEBI" id="CHEBI:53153"/>
        <dbReference type="ChEBI" id="CHEBI:53171"/>
    </reaction>
    <physiologicalReaction direction="left-to-right" evidence="17">
        <dbReference type="Rhea" id="RHEA:68453"/>
    </physiologicalReaction>
</comment>
<evidence type="ECO:0000256" key="25">
    <source>
        <dbReference type="SAM" id="MobiDB-lite"/>
    </source>
</evidence>
<dbReference type="EC" id="1.13.11.71" evidence="11"/>
<keyword evidence="3 23" id="KW-0479">Metal-binding</keyword>
<feature type="binding site" evidence="23">
    <location>
        <position position="467"/>
    </location>
    <ligand>
        <name>Fe cation</name>
        <dbReference type="ChEBI" id="CHEBI:24875"/>
        <note>catalytic</note>
    </ligand>
</feature>
<gene>
    <name evidence="27" type="primary">BCO2</name>
    <name evidence="27" type="synonym">CMO</name>
    <name evidence="27" type="synonym">TEX12</name>
</gene>
<keyword evidence="8" id="KW-0496">Mitochondrion</keyword>
<dbReference type="GO" id="GO:0042574">
    <property type="term" value="P:retinal metabolic process"/>
    <property type="evidence" value="ECO:0007669"/>
    <property type="project" value="TreeGrafter"/>
</dbReference>
<comment type="catalytic activity">
    <reaction evidence="21">
        <text>beta-cryptoxanthin + O2 = all-trans-10'-apo-beta-carotenal + (3R)-hydroxy-beta-ionone</text>
        <dbReference type="Rhea" id="RHEA:68440"/>
        <dbReference type="ChEBI" id="CHEBI:10362"/>
        <dbReference type="ChEBI" id="CHEBI:15379"/>
        <dbReference type="ChEBI" id="CHEBI:53153"/>
        <dbReference type="ChEBI" id="CHEBI:53173"/>
    </reaction>
    <physiologicalReaction direction="left-to-right" evidence="21">
        <dbReference type="Rhea" id="RHEA:68441"/>
    </physiologicalReaction>
</comment>
<comment type="catalytic activity">
    <reaction evidence="19">
        <text>lutein + O2 = (3R,6R)-3-hydroxy-10'-apo-alpha-carotenal + (3R)-hydroxy-beta-ionone</text>
        <dbReference type="Rhea" id="RHEA:68432"/>
        <dbReference type="ChEBI" id="CHEBI:15379"/>
        <dbReference type="ChEBI" id="CHEBI:28838"/>
        <dbReference type="ChEBI" id="CHEBI:53173"/>
        <dbReference type="ChEBI" id="CHEBI:177903"/>
    </reaction>
    <physiologicalReaction direction="left-to-right" evidence="19">
        <dbReference type="Rhea" id="RHEA:68433"/>
    </physiologicalReaction>
</comment>
<evidence type="ECO:0000256" key="15">
    <source>
        <dbReference type="ARBA" id="ARBA00047747"/>
    </source>
</evidence>
<dbReference type="GO" id="GO:0003834">
    <property type="term" value="F:beta-carotene 15,15'-dioxygenase activity"/>
    <property type="evidence" value="ECO:0007669"/>
    <property type="project" value="TreeGrafter"/>
</dbReference>
<evidence type="ECO:0000256" key="22">
    <source>
        <dbReference type="ARBA" id="ARBA00049207"/>
    </source>
</evidence>
<comment type="catalytic activity">
    <reaction evidence="22">
        <text>13-cis-lycopene + O2 = 13-cis-10'-apo-lycopenal + (3E,5E)-6,10-dimethylundeca-3,5,9-trien-2-one</text>
        <dbReference type="Rhea" id="RHEA:68448"/>
        <dbReference type="ChEBI" id="CHEBI:15379"/>
        <dbReference type="ChEBI" id="CHEBI:67207"/>
        <dbReference type="ChEBI" id="CHEBI:177907"/>
        <dbReference type="ChEBI" id="CHEBI:177908"/>
    </reaction>
    <physiologicalReaction direction="left-to-right" evidence="22">
        <dbReference type="Rhea" id="RHEA:68449"/>
    </physiologicalReaction>
</comment>
<evidence type="ECO:0000256" key="7">
    <source>
        <dbReference type="ARBA" id="ARBA00023098"/>
    </source>
</evidence>
<name>A0A8U0S185_MUSPF</name>
<keyword evidence="26" id="KW-1185">Reference proteome</keyword>
<feature type="region of interest" description="Disordered" evidence="25">
    <location>
        <begin position="97"/>
        <end position="122"/>
    </location>
</feature>
<comment type="similarity">
    <text evidence="2 24">Belongs to the carotenoid oxygenase family.</text>
</comment>
<evidence type="ECO:0000256" key="5">
    <source>
        <dbReference type="ARBA" id="ARBA00023002"/>
    </source>
</evidence>
<proteinExistence type="inferred from homology"/>
<dbReference type="GO" id="GO:0102076">
    <property type="term" value="F:beta,beta-carotene-9',10'-cleaving oxygenase activity"/>
    <property type="evidence" value="ECO:0007669"/>
    <property type="project" value="UniProtKB-EC"/>
</dbReference>
<comment type="catalytic activity">
    <reaction evidence="14">
        <text>(3R)-3-hydroxy-10'-apo-beta-carotenal + O2 = 4,9-dimethyldodeca-2,4,6,8,10-pentaenedial + (3R)-hydroxy-beta-ionone</text>
        <dbReference type="Rhea" id="RHEA:68424"/>
        <dbReference type="ChEBI" id="CHEBI:15379"/>
        <dbReference type="ChEBI" id="CHEBI:53171"/>
        <dbReference type="ChEBI" id="CHEBI:53173"/>
        <dbReference type="ChEBI" id="CHEBI:177902"/>
    </reaction>
    <physiologicalReaction direction="left-to-right" evidence="14">
        <dbReference type="Rhea" id="RHEA:68425"/>
    </physiologicalReaction>
</comment>
<evidence type="ECO:0000256" key="16">
    <source>
        <dbReference type="ARBA" id="ARBA00047865"/>
    </source>
</evidence>
<feature type="binding site" evidence="23">
    <location>
        <position position="683"/>
    </location>
    <ligand>
        <name>Fe cation</name>
        <dbReference type="ChEBI" id="CHEBI:24875"/>
        <note>catalytic</note>
    </ligand>
</feature>
<feature type="region of interest" description="Disordered" evidence="25">
    <location>
        <begin position="1"/>
        <end position="43"/>
    </location>
</feature>
<dbReference type="CTD" id="83875"/>
<sequence length="689" mass="77725">MFVSEVTSPGEQREMKGRKPPLCEMPEGSWLGAGSLRSTSRDSRDSRADCWESVETAHSSAGTRYLHSRAFAEEEGHGAISCLQNMMTSHILKPDTRNCKRPRELEPQMPDSPQLSSLGKSDSSLLESSGLFYKDESLEKDLNVLKRYMEGTDQKKAAVGKREGLPCIAPLLTTVEETPQVVSAQVRGHFPKWLSGSLLRIGPGKFEFGKDKYNHWFDGMALLHQFKMEKGMVTYRSKFLQSDTYKTNSVHDRIVISEFGTLALPDPCKNVFERFMSKFELPAITDNTSVNYVRYKGDYYVSTETNFMNKVDIETLEKTEKVDWSKFIAVNGATAHPHYDPDGTAYNMGNSYGLHGSCYNVIRVPPEKVDLGETLHGAQVICSIASTERMKPSYYHSFGMTRNYIIFIEQPLKMNLWKMITSRIRGMAFSDGISWEPQYNTRFHVVDKNTGQLLPGMYYSKPFVTFHQINAFEDQGCVVLDLCCQDDGRSLEAYRLQNLRKAGAGLDQVYNSVGRSFPRRFVLPLHVSLNDPEGENLSPLSYSSASAVKQANGKIWCSYENLHPEDLEEEGGVEFPQINYGQFSGKKYRFFYGCGFRHLVGDSLIKLDVVNKTLMIWREDGFYPSEPVFVPAPGASEEDGGVILSVVITPDQNENNFLLVLDAKNFEELGRAEVPVRMPYGFHGTFVTV</sequence>
<dbReference type="Pfam" id="PF03055">
    <property type="entry name" value="RPE65"/>
    <property type="match status" value="1"/>
</dbReference>
<evidence type="ECO:0000256" key="12">
    <source>
        <dbReference type="ARBA" id="ARBA00040536"/>
    </source>
</evidence>